<sequence length="194" mass="21929">MFCAHKIELNTDEPSTLLIPRERLADYSQAHRILEQAEAKAQALILEAHAQCEKILESASDEFWERANTQLYRWDSERQAMLDHLEQAATSVINAAILSILDETVPAQRLTALLNKLLTAQLPTVQAELVCNPQDREPVEQWLSLHCGVPWTLRVEDRLTAQSLLLETEDGGFHINWTDALDNLVVTPPQAKTK</sequence>
<evidence type="ECO:0000256" key="5">
    <source>
        <dbReference type="ARBA" id="ARBA00024335"/>
    </source>
</evidence>
<dbReference type="InterPro" id="IPR012842">
    <property type="entry name" value="T3SS_SctL/SctL2"/>
</dbReference>
<dbReference type="Proteomes" id="UP000594923">
    <property type="component" value="Chromosome"/>
</dbReference>
<comment type="similarity">
    <text evidence="5">Belongs to the SctL stator family.</text>
</comment>
<evidence type="ECO:0000256" key="3">
    <source>
        <dbReference type="ARBA" id="ARBA00022490"/>
    </source>
</evidence>
<evidence type="ECO:0000313" key="7">
    <source>
        <dbReference type="EMBL" id="QOQ73792.1"/>
    </source>
</evidence>
<proteinExistence type="inferred from homology"/>
<evidence type="ECO:0000256" key="2">
    <source>
        <dbReference type="ARBA" id="ARBA00022448"/>
    </source>
</evidence>
<dbReference type="EMBL" id="CP063073">
    <property type="protein sequence ID" value="QOQ73792.1"/>
    <property type="molecule type" value="Genomic_DNA"/>
</dbReference>
<evidence type="ECO:0000256" key="6">
    <source>
        <dbReference type="SAM" id="Coils"/>
    </source>
</evidence>
<dbReference type="AlphaFoldDB" id="A0A7M1KCG2"/>
<accession>A0A7M1KCG2</accession>
<keyword evidence="3" id="KW-0963">Cytoplasm</keyword>
<keyword evidence="4" id="KW-0653">Protein transport</keyword>
<dbReference type="GO" id="GO:0030254">
    <property type="term" value="P:protein secretion by the type III secretion system"/>
    <property type="evidence" value="ECO:0007669"/>
    <property type="project" value="InterPro"/>
</dbReference>
<dbReference type="RefSeq" id="WP_197625390.1">
    <property type="nucleotide sequence ID" value="NZ_CP063073.1"/>
</dbReference>
<dbReference type="GO" id="GO:0005737">
    <property type="term" value="C:cytoplasm"/>
    <property type="evidence" value="ECO:0007669"/>
    <property type="project" value="UniProtKB-SubCell"/>
</dbReference>
<dbReference type="InterPro" id="IPR009335">
    <property type="entry name" value="T3SS_HrpE/ATPase_suE"/>
</dbReference>
<evidence type="ECO:0000313" key="8">
    <source>
        <dbReference type="Proteomes" id="UP000594923"/>
    </source>
</evidence>
<evidence type="ECO:0000256" key="1">
    <source>
        <dbReference type="ARBA" id="ARBA00004496"/>
    </source>
</evidence>
<comment type="subcellular location">
    <subcellularLocation>
        <location evidence="1">Cytoplasm</location>
    </subcellularLocation>
</comment>
<protein>
    <submittedName>
        <fullName evidence="7">Type III secretion system stator protein SctL</fullName>
    </submittedName>
</protein>
<feature type="coiled-coil region" evidence="6">
    <location>
        <begin position="27"/>
        <end position="54"/>
    </location>
</feature>
<name>A0A7M1KCG2_9PSED</name>
<keyword evidence="6" id="KW-0175">Coiled coil</keyword>
<dbReference type="Gene3D" id="1.20.5.2950">
    <property type="match status" value="1"/>
</dbReference>
<keyword evidence="2" id="KW-0813">Transport</keyword>
<reference evidence="7 8" key="1">
    <citation type="submission" date="2020-10" db="EMBL/GenBank/DDBJ databases">
        <title>High quality whole genome sequence of Pseudomonas poae PMA22.</title>
        <authorList>
            <person name="Hernandez J.G."/>
            <person name="Rodriguez P."/>
            <person name="Cuevas C."/>
            <person name="de la Calle F."/>
            <person name="Galan B."/>
            <person name="Garcia J.L."/>
        </authorList>
    </citation>
    <scope>NUCLEOTIDE SEQUENCE [LARGE SCALE GENOMIC DNA]</scope>
    <source>
        <strain evidence="7 8">PMA22</strain>
    </source>
</reference>
<organism evidence="7 8">
    <name type="scientific">Pseudomonas poae</name>
    <dbReference type="NCBI Taxonomy" id="200451"/>
    <lineage>
        <taxon>Bacteria</taxon>
        <taxon>Pseudomonadati</taxon>
        <taxon>Pseudomonadota</taxon>
        <taxon>Gammaproteobacteria</taxon>
        <taxon>Pseudomonadales</taxon>
        <taxon>Pseudomonadaceae</taxon>
        <taxon>Pseudomonas</taxon>
    </lineage>
</organism>
<dbReference type="NCBIfam" id="TIGR02499">
    <property type="entry name" value="HrpE_YscL_not"/>
    <property type="match status" value="1"/>
</dbReference>
<evidence type="ECO:0000256" key="4">
    <source>
        <dbReference type="ARBA" id="ARBA00022927"/>
    </source>
</evidence>
<dbReference type="Pfam" id="PF06188">
    <property type="entry name" value="HrpE"/>
    <property type="match status" value="1"/>
</dbReference>
<gene>
    <name evidence="7" type="primary">sctL</name>
    <name evidence="7" type="ORF">IMF22_20085</name>
</gene>